<name>A0ABT9XL34_9BACL</name>
<dbReference type="InterPro" id="IPR036779">
    <property type="entry name" value="LysM_dom_sf"/>
</dbReference>
<proteinExistence type="inferred from homology"/>
<evidence type="ECO:0000313" key="12">
    <source>
        <dbReference type="Proteomes" id="UP001232973"/>
    </source>
</evidence>
<dbReference type="PANTHER" id="PTHR47053">
    <property type="entry name" value="MUREIN DD-ENDOPEPTIDASE MEPH-RELATED"/>
    <property type="match status" value="1"/>
</dbReference>
<feature type="domain" description="LysM" evidence="9">
    <location>
        <begin position="27"/>
        <end position="70"/>
    </location>
</feature>
<evidence type="ECO:0000256" key="5">
    <source>
        <dbReference type="ARBA" id="ARBA00022801"/>
    </source>
</evidence>
<evidence type="ECO:0000256" key="4">
    <source>
        <dbReference type="ARBA" id="ARBA00022737"/>
    </source>
</evidence>
<protein>
    <submittedName>
        <fullName evidence="11">Cell wall-associated NlpC family hydrolase</fullName>
    </submittedName>
</protein>
<sequence length="325" mass="34033">MNVRGKFLFGACVCLVSVPTMAFAATSQVTVKKGDTLYQIAHDNGTTVNAIESENHLKTTTIIPGQILKIPVAAAKQSAAKTVVKATTKKTAPKTTTSSKSSSSKSVSVAHPSGTVRYHVVTSGETLWSISQMYGVTVANLCSWNHISQNGVLHLGQKLVIYGGKKVVAAKPAAASSKTSSSTTSSTSKSLGSRSETQTGAVASGTMGEEVVSYAKEFLGVPYVWGGESVHGFDCSGLVQFTYAHFGVSLPRDSYSQYQRGSSVSESNLMPGDLVFFDTDGAGASHVGIYVGSGSFINAAGSDVQIDSLGESYWSSHYIGARRVD</sequence>
<gene>
    <name evidence="11" type="ORF">J2S03_002887</name>
</gene>
<reference evidence="11 12" key="1">
    <citation type="submission" date="2023-07" db="EMBL/GenBank/DDBJ databases">
        <title>Genomic Encyclopedia of Type Strains, Phase IV (KMG-IV): sequencing the most valuable type-strain genomes for metagenomic binning, comparative biology and taxonomic classification.</title>
        <authorList>
            <person name="Goeker M."/>
        </authorList>
    </citation>
    <scope>NUCLEOTIDE SEQUENCE [LARGE SCALE GENOMIC DNA]</scope>
    <source>
        <strain evidence="11 12">DSM 4006</strain>
    </source>
</reference>
<dbReference type="Proteomes" id="UP001232973">
    <property type="component" value="Unassembled WGS sequence"/>
</dbReference>
<evidence type="ECO:0000259" key="10">
    <source>
        <dbReference type="PROSITE" id="PS51935"/>
    </source>
</evidence>
<dbReference type="CDD" id="cd00118">
    <property type="entry name" value="LysM"/>
    <property type="match status" value="2"/>
</dbReference>
<feature type="compositionally biased region" description="Polar residues" evidence="7">
    <location>
        <begin position="191"/>
        <end position="201"/>
    </location>
</feature>
<dbReference type="EMBL" id="JAUSTP010000029">
    <property type="protein sequence ID" value="MDQ0191020.1"/>
    <property type="molecule type" value="Genomic_DNA"/>
</dbReference>
<comment type="caution">
    <text evidence="11">The sequence shown here is derived from an EMBL/GenBank/DDBJ whole genome shotgun (WGS) entry which is preliminary data.</text>
</comment>
<dbReference type="Gene3D" id="3.90.1720.10">
    <property type="entry name" value="endopeptidase domain like (from Nostoc punctiforme)"/>
    <property type="match status" value="1"/>
</dbReference>
<evidence type="ECO:0000256" key="8">
    <source>
        <dbReference type="SAM" id="SignalP"/>
    </source>
</evidence>
<evidence type="ECO:0000256" key="1">
    <source>
        <dbReference type="ARBA" id="ARBA00007074"/>
    </source>
</evidence>
<feature type="signal peptide" evidence="8">
    <location>
        <begin position="1"/>
        <end position="24"/>
    </location>
</feature>
<feature type="domain" description="LysM" evidence="9">
    <location>
        <begin position="117"/>
        <end position="161"/>
    </location>
</feature>
<evidence type="ECO:0000256" key="2">
    <source>
        <dbReference type="ARBA" id="ARBA00022670"/>
    </source>
</evidence>
<feature type="compositionally biased region" description="Low complexity" evidence="7">
    <location>
        <begin position="93"/>
        <end position="109"/>
    </location>
</feature>
<evidence type="ECO:0000313" key="11">
    <source>
        <dbReference type="EMBL" id="MDQ0191020.1"/>
    </source>
</evidence>
<dbReference type="Gene3D" id="3.10.350.10">
    <property type="entry name" value="LysM domain"/>
    <property type="match status" value="2"/>
</dbReference>
<dbReference type="Pfam" id="PF01476">
    <property type="entry name" value="LysM"/>
    <property type="match status" value="2"/>
</dbReference>
<evidence type="ECO:0000256" key="6">
    <source>
        <dbReference type="ARBA" id="ARBA00022807"/>
    </source>
</evidence>
<accession>A0ABT9XL34</accession>
<dbReference type="PROSITE" id="PS51935">
    <property type="entry name" value="NLPC_P60"/>
    <property type="match status" value="1"/>
</dbReference>
<feature type="region of interest" description="Disordered" evidence="7">
    <location>
        <begin position="173"/>
        <end position="204"/>
    </location>
</feature>
<keyword evidence="5 11" id="KW-0378">Hydrolase</keyword>
<feature type="region of interest" description="Disordered" evidence="7">
    <location>
        <begin position="86"/>
        <end position="109"/>
    </location>
</feature>
<keyword evidence="12" id="KW-1185">Reference proteome</keyword>
<dbReference type="Pfam" id="PF00877">
    <property type="entry name" value="NLPC_P60"/>
    <property type="match status" value="1"/>
</dbReference>
<dbReference type="InterPro" id="IPR000064">
    <property type="entry name" value="NLP_P60_dom"/>
</dbReference>
<dbReference type="RefSeq" id="WP_274455602.1">
    <property type="nucleotide sequence ID" value="NZ_CP067097.1"/>
</dbReference>
<keyword evidence="6" id="KW-0788">Thiol protease</keyword>
<comment type="similarity">
    <text evidence="1">Belongs to the peptidase C40 family.</text>
</comment>
<dbReference type="PANTHER" id="PTHR47053:SF1">
    <property type="entry name" value="MUREIN DD-ENDOPEPTIDASE MEPH-RELATED"/>
    <property type="match status" value="1"/>
</dbReference>
<keyword evidence="2" id="KW-0645">Protease</keyword>
<dbReference type="InterPro" id="IPR051202">
    <property type="entry name" value="Peptidase_C40"/>
</dbReference>
<organism evidence="11 12">
    <name type="scientific">Alicyclobacillus cycloheptanicus</name>
    <dbReference type="NCBI Taxonomy" id="1457"/>
    <lineage>
        <taxon>Bacteria</taxon>
        <taxon>Bacillati</taxon>
        <taxon>Bacillota</taxon>
        <taxon>Bacilli</taxon>
        <taxon>Bacillales</taxon>
        <taxon>Alicyclobacillaceae</taxon>
        <taxon>Alicyclobacillus</taxon>
    </lineage>
</organism>
<dbReference type="PROSITE" id="PS51782">
    <property type="entry name" value="LYSM"/>
    <property type="match status" value="2"/>
</dbReference>
<dbReference type="SMART" id="SM00257">
    <property type="entry name" value="LysM"/>
    <property type="match status" value="2"/>
</dbReference>
<dbReference type="SUPFAM" id="SSF54106">
    <property type="entry name" value="LysM domain"/>
    <property type="match status" value="2"/>
</dbReference>
<dbReference type="InterPro" id="IPR018392">
    <property type="entry name" value="LysM"/>
</dbReference>
<feature type="domain" description="NlpC/P60" evidence="10">
    <location>
        <begin position="205"/>
        <end position="325"/>
    </location>
</feature>
<keyword evidence="3 8" id="KW-0732">Signal</keyword>
<evidence type="ECO:0000259" key="9">
    <source>
        <dbReference type="PROSITE" id="PS51782"/>
    </source>
</evidence>
<keyword evidence="4" id="KW-0677">Repeat</keyword>
<feature type="compositionally biased region" description="Low complexity" evidence="7">
    <location>
        <begin position="173"/>
        <end position="190"/>
    </location>
</feature>
<evidence type="ECO:0000256" key="3">
    <source>
        <dbReference type="ARBA" id="ARBA00022729"/>
    </source>
</evidence>
<dbReference type="GO" id="GO:0016787">
    <property type="term" value="F:hydrolase activity"/>
    <property type="evidence" value="ECO:0007669"/>
    <property type="project" value="UniProtKB-KW"/>
</dbReference>
<evidence type="ECO:0000256" key="7">
    <source>
        <dbReference type="SAM" id="MobiDB-lite"/>
    </source>
</evidence>
<dbReference type="SUPFAM" id="SSF54001">
    <property type="entry name" value="Cysteine proteinases"/>
    <property type="match status" value="1"/>
</dbReference>
<feature type="chain" id="PRO_5047218116" evidence="8">
    <location>
        <begin position="25"/>
        <end position="325"/>
    </location>
</feature>
<dbReference type="InterPro" id="IPR038765">
    <property type="entry name" value="Papain-like_cys_pep_sf"/>
</dbReference>